<feature type="domain" description="YjeF C-terminal" evidence="6">
    <location>
        <begin position="15"/>
        <end position="307"/>
    </location>
</feature>
<dbReference type="GO" id="GO:0016836">
    <property type="term" value="F:hydro-lyase activity"/>
    <property type="evidence" value="ECO:0007669"/>
    <property type="project" value="InterPro"/>
</dbReference>
<reference evidence="8" key="1">
    <citation type="submission" date="2017-09" db="EMBL/GenBank/DDBJ databases">
        <title>Depth-based differentiation of microbial function through sediment-hosted aquifers and enrichment of novel symbionts in the deep terrestrial subsurface.</title>
        <authorList>
            <person name="Probst A.J."/>
            <person name="Ladd B."/>
            <person name="Jarett J.K."/>
            <person name="Geller-Mcgrath D.E."/>
            <person name="Sieber C.M.K."/>
            <person name="Emerson J.B."/>
            <person name="Anantharaman K."/>
            <person name="Thomas B.C."/>
            <person name="Malmstrom R."/>
            <person name="Stieglmeier M."/>
            <person name="Klingl A."/>
            <person name="Woyke T."/>
            <person name="Ryan C.M."/>
            <person name="Banfield J.F."/>
        </authorList>
    </citation>
    <scope>NUCLEOTIDE SEQUENCE [LARGE SCALE GENOMIC DNA]</scope>
</reference>
<evidence type="ECO:0000256" key="5">
    <source>
        <dbReference type="ARBA" id="ARBA00023239"/>
    </source>
</evidence>
<dbReference type="Pfam" id="PF01256">
    <property type="entry name" value="Carb_kinase"/>
    <property type="match status" value="1"/>
</dbReference>
<evidence type="ECO:0000259" key="6">
    <source>
        <dbReference type="PROSITE" id="PS51383"/>
    </source>
</evidence>
<dbReference type="SUPFAM" id="SSF53613">
    <property type="entry name" value="Ribokinase-like"/>
    <property type="match status" value="1"/>
</dbReference>
<dbReference type="GO" id="GO:0005524">
    <property type="term" value="F:ATP binding"/>
    <property type="evidence" value="ECO:0007669"/>
    <property type="project" value="UniProtKB-KW"/>
</dbReference>
<dbReference type="InterPro" id="IPR029056">
    <property type="entry name" value="Ribokinase-like"/>
</dbReference>
<accession>A0A2M8KT93</accession>
<dbReference type="Proteomes" id="UP000229554">
    <property type="component" value="Unassembled WGS sequence"/>
</dbReference>
<keyword evidence="3" id="KW-0521">NADP</keyword>
<evidence type="ECO:0000313" key="7">
    <source>
        <dbReference type="EMBL" id="PJE63093.1"/>
    </source>
</evidence>
<keyword evidence="2" id="KW-0067">ATP-binding</keyword>
<name>A0A2M8KT93_9BACT</name>
<keyword evidence="4" id="KW-0520">NAD</keyword>
<organism evidence="7 8">
    <name type="scientific">Candidatus Roizmanbacteria bacterium CG10_big_fil_rev_8_21_14_0_10_39_6</name>
    <dbReference type="NCBI Taxonomy" id="1974853"/>
    <lineage>
        <taxon>Bacteria</taxon>
        <taxon>Candidatus Roizmaniibacteriota</taxon>
    </lineage>
</organism>
<evidence type="ECO:0000256" key="2">
    <source>
        <dbReference type="ARBA" id="ARBA00022840"/>
    </source>
</evidence>
<proteinExistence type="predicted"/>
<gene>
    <name evidence="7" type="ORF">COU88_01345</name>
</gene>
<evidence type="ECO:0000313" key="8">
    <source>
        <dbReference type="Proteomes" id="UP000229554"/>
    </source>
</evidence>
<dbReference type="EMBL" id="PFED01000054">
    <property type="protein sequence ID" value="PJE63093.1"/>
    <property type="molecule type" value="Genomic_DNA"/>
</dbReference>
<evidence type="ECO:0000256" key="4">
    <source>
        <dbReference type="ARBA" id="ARBA00023027"/>
    </source>
</evidence>
<evidence type="ECO:0000256" key="1">
    <source>
        <dbReference type="ARBA" id="ARBA00022741"/>
    </source>
</evidence>
<dbReference type="AlphaFoldDB" id="A0A2M8KT93"/>
<protein>
    <recommendedName>
        <fullName evidence="6">YjeF C-terminal domain-containing protein</fullName>
    </recommendedName>
</protein>
<sequence>MKKKKNLKKNSSKNNIGESISQLRLVKKGVRKGQNGKYLIIGGSSLFHSPPLWAAQLASHFVDLVFVYSPAFINREIILQSKTFFRNGIVIESYELEDYVREADVILLGPGMKRRDKQNIRQIHVKSAAEALSLLDEGQLTHALTHYLLTKYPNKKWVLDAGALQEVELSDMRPSMIATPHEGEFFHLFPQFGNEGKTQPVLEKYISVIGKHPSTWLIKHRGTDYVMGKGKAPIVVANGNEGLTKGGTGDVLSTLVGIFYIQNDAGLSCACASYILKKTADALYEEKGPFYTTSELVEKIPSVVWSGMSKT</sequence>
<keyword evidence="5" id="KW-0456">Lyase</keyword>
<dbReference type="PANTHER" id="PTHR12592:SF0">
    <property type="entry name" value="ATP-DEPENDENT (S)-NAD(P)H-HYDRATE DEHYDRATASE"/>
    <property type="match status" value="1"/>
</dbReference>
<dbReference type="CDD" id="cd01171">
    <property type="entry name" value="YXKO-related"/>
    <property type="match status" value="1"/>
</dbReference>
<dbReference type="InterPro" id="IPR000631">
    <property type="entry name" value="CARKD"/>
</dbReference>
<evidence type="ECO:0000256" key="3">
    <source>
        <dbReference type="ARBA" id="ARBA00022857"/>
    </source>
</evidence>
<dbReference type="PANTHER" id="PTHR12592">
    <property type="entry name" value="ATP-DEPENDENT (S)-NAD(P)H-HYDRATE DEHYDRATASE FAMILY MEMBER"/>
    <property type="match status" value="1"/>
</dbReference>
<dbReference type="GO" id="GO:0110051">
    <property type="term" value="P:metabolite repair"/>
    <property type="evidence" value="ECO:0007669"/>
    <property type="project" value="TreeGrafter"/>
</dbReference>
<dbReference type="PROSITE" id="PS51383">
    <property type="entry name" value="YJEF_C_3"/>
    <property type="match status" value="1"/>
</dbReference>
<dbReference type="Gene3D" id="3.40.1190.20">
    <property type="match status" value="1"/>
</dbReference>
<comment type="caution">
    <text evidence="7">The sequence shown here is derived from an EMBL/GenBank/DDBJ whole genome shotgun (WGS) entry which is preliminary data.</text>
</comment>
<keyword evidence="1" id="KW-0547">Nucleotide-binding</keyword>